<evidence type="ECO:0000313" key="3">
    <source>
        <dbReference type="EMBL" id="CAL4787621.1"/>
    </source>
</evidence>
<evidence type="ECO:0000256" key="1">
    <source>
        <dbReference type="SAM" id="MobiDB-lite"/>
    </source>
</evidence>
<feature type="non-terminal residue" evidence="2">
    <location>
        <position position="1"/>
    </location>
</feature>
<dbReference type="EMBL" id="CAMXCT030002770">
    <property type="protein sequence ID" value="CAL4787621.1"/>
    <property type="molecule type" value="Genomic_DNA"/>
</dbReference>
<evidence type="ECO:0000313" key="4">
    <source>
        <dbReference type="Proteomes" id="UP001152797"/>
    </source>
</evidence>
<evidence type="ECO:0000313" key="2">
    <source>
        <dbReference type="EMBL" id="CAI4000309.1"/>
    </source>
</evidence>
<comment type="caution">
    <text evidence="2">The sequence shown here is derived from an EMBL/GenBank/DDBJ whole genome shotgun (WGS) entry which is preliminary data.</text>
</comment>
<feature type="compositionally biased region" description="Acidic residues" evidence="1">
    <location>
        <begin position="135"/>
        <end position="146"/>
    </location>
</feature>
<dbReference type="AlphaFoldDB" id="A0A9P1G448"/>
<sequence>MGKEKDALSKSAAKKVLERFAWSQPICPVVQQYGQGSSGGGLYVEYILVGYGPDYSGGRLTLGRALTSDMLLAFPSPAYRLPACADPNCAAIGKLDDFLAACATDTTKTKVKKPDSMDKLLAGLKQGNDEKSDESGDQSQDESDPG</sequence>
<dbReference type="Proteomes" id="UP001152797">
    <property type="component" value="Unassembled WGS sequence"/>
</dbReference>
<gene>
    <name evidence="2" type="ORF">C1SCF055_LOCUS26435</name>
</gene>
<name>A0A9P1G448_9DINO</name>
<reference evidence="3 4" key="2">
    <citation type="submission" date="2024-05" db="EMBL/GenBank/DDBJ databases">
        <authorList>
            <person name="Chen Y."/>
            <person name="Shah S."/>
            <person name="Dougan E. K."/>
            <person name="Thang M."/>
            <person name="Chan C."/>
        </authorList>
    </citation>
    <scope>NUCLEOTIDE SEQUENCE [LARGE SCALE GENOMIC DNA]</scope>
</reference>
<keyword evidence="4" id="KW-1185">Reference proteome</keyword>
<accession>A0A9P1G448</accession>
<proteinExistence type="predicted"/>
<dbReference type="EMBL" id="CAMXCT020002770">
    <property type="protein sequence ID" value="CAL1153684.1"/>
    <property type="molecule type" value="Genomic_DNA"/>
</dbReference>
<reference evidence="2" key="1">
    <citation type="submission" date="2022-10" db="EMBL/GenBank/DDBJ databases">
        <authorList>
            <person name="Chen Y."/>
            <person name="Dougan E. K."/>
            <person name="Chan C."/>
            <person name="Rhodes N."/>
            <person name="Thang M."/>
        </authorList>
    </citation>
    <scope>NUCLEOTIDE SEQUENCE</scope>
</reference>
<feature type="region of interest" description="Disordered" evidence="1">
    <location>
        <begin position="114"/>
        <end position="146"/>
    </location>
</feature>
<protein>
    <submittedName>
        <fullName evidence="2">Uncharacterized protein</fullName>
    </submittedName>
</protein>
<dbReference type="EMBL" id="CAMXCT010002770">
    <property type="protein sequence ID" value="CAI4000309.1"/>
    <property type="molecule type" value="Genomic_DNA"/>
</dbReference>
<organism evidence="2">
    <name type="scientific">Cladocopium goreaui</name>
    <dbReference type="NCBI Taxonomy" id="2562237"/>
    <lineage>
        <taxon>Eukaryota</taxon>
        <taxon>Sar</taxon>
        <taxon>Alveolata</taxon>
        <taxon>Dinophyceae</taxon>
        <taxon>Suessiales</taxon>
        <taxon>Symbiodiniaceae</taxon>
        <taxon>Cladocopium</taxon>
    </lineage>
</organism>